<dbReference type="EMBL" id="VTZN01000619">
    <property type="protein sequence ID" value="KAA1237963.1"/>
    <property type="molecule type" value="Genomic_DNA"/>
</dbReference>
<keyword evidence="4" id="KW-1185">Reference proteome</keyword>
<dbReference type="InterPro" id="IPR014030">
    <property type="entry name" value="Ketoacyl_synth_N"/>
</dbReference>
<dbReference type="AlphaFoldDB" id="A0A5B1AS70"/>
<dbReference type="Proteomes" id="UP000324701">
    <property type="component" value="Unassembled WGS sequence"/>
</dbReference>
<evidence type="ECO:0000259" key="2">
    <source>
        <dbReference type="PROSITE" id="PS52004"/>
    </source>
</evidence>
<gene>
    <name evidence="3" type="ORF">F0Q45_27130</name>
</gene>
<name>A0A5B1AS70_MYCSI</name>
<dbReference type="PROSITE" id="PS52004">
    <property type="entry name" value="KS3_2"/>
    <property type="match status" value="1"/>
</dbReference>
<dbReference type="InterPro" id="IPR050091">
    <property type="entry name" value="PKS_NRPS_Biosynth_Enz"/>
</dbReference>
<dbReference type="InterPro" id="IPR016039">
    <property type="entry name" value="Thiolase-like"/>
</dbReference>
<sequence length="100" mass="9917">ESSDAAEGYGFTGNATSVASGRVAYLLGLQGPAITVDTACSSSLVATHLACQSLRSGESTLALAGGVTIMTTPGPFTEFARQRGLAADGRCKAFSAAADG</sequence>
<feature type="domain" description="Ketosynthase family 3 (KS3)" evidence="2">
    <location>
        <begin position="1"/>
        <end position="100"/>
    </location>
</feature>
<dbReference type="Gene3D" id="3.40.47.10">
    <property type="match status" value="1"/>
</dbReference>
<feature type="non-terminal residue" evidence="3">
    <location>
        <position position="100"/>
    </location>
</feature>
<feature type="non-terminal residue" evidence="3">
    <location>
        <position position="1"/>
    </location>
</feature>
<dbReference type="PANTHER" id="PTHR43775:SF51">
    <property type="entry name" value="INACTIVE PHENOLPHTHIOCEROL SYNTHESIS POLYKETIDE SYNTHASE TYPE I PKS1-RELATED"/>
    <property type="match status" value="1"/>
</dbReference>
<evidence type="ECO:0000313" key="4">
    <source>
        <dbReference type="Proteomes" id="UP000324701"/>
    </source>
</evidence>
<evidence type="ECO:0000256" key="1">
    <source>
        <dbReference type="ARBA" id="ARBA00022679"/>
    </source>
</evidence>
<proteinExistence type="predicted"/>
<organism evidence="3 4">
    <name type="scientific">Mycobacterium simiae</name>
    <name type="common">Mycobacterium habana</name>
    <dbReference type="NCBI Taxonomy" id="1784"/>
    <lineage>
        <taxon>Bacteria</taxon>
        <taxon>Bacillati</taxon>
        <taxon>Actinomycetota</taxon>
        <taxon>Actinomycetes</taxon>
        <taxon>Mycobacteriales</taxon>
        <taxon>Mycobacteriaceae</taxon>
        <taxon>Mycobacterium</taxon>
        <taxon>Mycobacterium simiae complex</taxon>
    </lineage>
</organism>
<comment type="caution">
    <text evidence="3">The sequence shown here is derived from an EMBL/GenBank/DDBJ whole genome shotgun (WGS) entry which is preliminary data.</text>
</comment>
<dbReference type="GO" id="GO:0004312">
    <property type="term" value="F:fatty acid synthase activity"/>
    <property type="evidence" value="ECO:0007669"/>
    <property type="project" value="TreeGrafter"/>
</dbReference>
<dbReference type="OrthoDB" id="9778690at2"/>
<dbReference type="PANTHER" id="PTHR43775">
    <property type="entry name" value="FATTY ACID SYNTHASE"/>
    <property type="match status" value="1"/>
</dbReference>
<accession>A0A5B1AS70</accession>
<dbReference type="Pfam" id="PF00109">
    <property type="entry name" value="ketoacyl-synt"/>
    <property type="match status" value="1"/>
</dbReference>
<dbReference type="RefSeq" id="WP_149656714.1">
    <property type="nucleotide sequence ID" value="NZ_VTZN01000619.1"/>
</dbReference>
<reference evidence="3 4" key="1">
    <citation type="submission" date="2019-09" db="EMBL/GenBank/DDBJ databases">
        <title>Report of infection by Mycobacterium simiae a patient suffering from pulmonary tuberculosis.</title>
        <authorList>
            <person name="Mohanty P.S."/>
            <person name="Bansal A.K."/>
            <person name="Singh H."/>
            <person name="Sharma S."/>
            <person name="Patil S.A."/>
            <person name="Upadhaya P."/>
            <person name="Singh P.K."/>
            <person name="Kumar D."/>
            <person name="Kumar S."/>
            <person name="Singh R.K."/>
            <person name="Chaudhary B."/>
        </authorList>
    </citation>
    <scope>NUCLEOTIDE SEQUENCE [LARGE SCALE GENOMIC DNA]</scope>
    <source>
        <strain evidence="3 4">JAL-560-SIM</strain>
    </source>
</reference>
<dbReference type="InterPro" id="IPR020841">
    <property type="entry name" value="PKS_Beta-ketoAc_synthase_dom"/>
</dbReference>
<protein>
    <recommendedName>
        <fullName evidence="2">Ketosynthase family 3 (KS3) domain-containing protein</fullName>
    </recommendedName>
</protein>
<dbReference type="SUPFAM" id="SSF53901">
    <property type="entry name" value="Thiolase-like"/>
    <property type="match status" value="1"/>
</dbReference>
<dbReference type="GO" id="GO:0006633">
    <property type="term" value="P:fatty acid biosynthetic process"/>
    <property type="evidence" value="ECO:0007669"/>
    <property type="project" value="TreeGrafter"/>
</dbReference>
<keyword evidence="1" id="KW-0808">Transferase</keyword>
<evidence type="ECO:0000313" key="3">
    <source>
        <dbReference type="EMBL" id="KAA1237963.1"/>
    </source>
</evidence>